<reference evidence="1" key="1">
    <citation type="submission" date="2020-11" db="EMBL/GenBank/DDBJ databases">
        <authorList>
            <person name="Tran Van P."/>
        </authorList>
    </citation>
    <scope>NUCLEOTIDE SEQUENCE</scope>
</reference>
<organism evidence="1">
    <name type="scientific">Medioppia subpectinata</name>
    <dbReference type="NCBI Taxonomy" id="1979941"/>
    <lineage>
        <taxon>Eukaryota</taxon>
        <taxon>Metazoa</taxon>
        <taxon>Ecdysozoa</taxon>
        <taxon>Arthropoda</taxon>
        <taxon>Chelicerata</taxon>
        <taxon>Arachnida</taxon>
        <taxon>Acari</taxon>
        <taxon>Acariformes</taxon>
        <taxon>Sarcoptiformes</taxon>
        <taxon>Oribatida</taxon>
        <taxon>Brachypylina</taxon>
        <taxon>Oppioidea</taxon>
        <taxon>Oppiidae</taxon>
        <taxon>Medioppia</taxon>
    </lineage>
</organism>
<accession>A0A7R9KF84</accession>
<sequence length="1458" mass="162143">MAVNCLQQIVVSFNRHSVRAVIPAIGLSFALNELSDKQWSDKQWSDKQWSRQWLGTNRAHMMSSHASDSAGVLQPQQSVTPFSDDWFKPFVTLYPVLERSEQKPNEVPPYVLGSGFIVDSKGLVLAHKQVCQQFTKFIVRLGSGEEVVGRLWTSNRDTKLEVIRLAGNRNNWPVVQLVDPQKSGAAHYHKIFVVSSHRHGLCNQLSDGIVTNPRRKGTDISDFRQSPPFVRSREYIQHSAALYDIDSGTALVNTDGHVIGVNVSLTLYRHAIALPIHHILGLINRVVVRDKSPLLSGIFYWLSDDVKDRLVTKQRVQRDQLPAKGIVLWDVLNSEKLMWHELGVKPYDVITRINGVDVNDMDDLYRAAEDLKCGKIVIFEFNGGKKVVSVPLVASIPAIIAGNDWYEYIRHNNTTKSHTNSSFKPSLTLRSVRLSYTSAADDIKQVIDRSMPSVVCVQTKTGRGTGSIVDNQLGLIVTNCHVVTDEQFVDINLWEPIKRSQLFDGDRSDETVKIIRGHVLYCQPDVDVAVISVYSTPGALSALKLSERTDLKAGEPLIAIGNPALLSSVSVGILNGTAGPSIEQVKPERLIKHNAVTIPGYSGGPLLDGNGAVVGVNFGGSFDECRAVLSTDAIKVVEKAKHFGPNSWRQRFSMANKKSLGVMLEKSADGFVVISLGINYAYVRVDDIPLKTFNQLEKAMQSLPNGQELSLTVQRKGVDRNIEKQMNYRSVIAVTIATNYWIQYHRRDGQSLPLVANNGSNGHSLVKRAQMIGKAEPISDERFAPFVTIKRSYSQSECKPGDEVTGHPIASGFICHRKGFVLTRLHSYFPPNSRFNVRLGNGQQFDAHLVKTVPELDLKVLLLEDRDDTVDEWPAVELCRTNDLEMGETVWSVGGSRDSNQLTTGTVIKSSITGFDIAFIDEKKNRFPDIISHRFIHHTAVTNLVANTALVNTRFQVVGITIDSVRQTDNIALAMSDHLIDTILASIDTYHWEREGSPLGLVAYLVDNELRRILSDVIVVNAEGNGIFVWDFTPEFHSIVYGLKRFDVITHINGVAVREMEDMDRAVQMIRCRQSVEILLASGIRLVITLTEDNLDELAPILAPIAVISGHCWRRQNCGQNESNEWTNTRLWPEFALRNARLNGTEVRDHFQQWHRSVVSLTDAQHKTKTYSSGFVVERGRYVVTTSLAVCGYNKATVRLSTGVLTHLLKRDLAVNPNNYTTVIEGKVVYRDPMVGLALIKFIDINADVVPPLPVLGADLHTVYGQRVVVLGMPDQKRGYVTGAISCPDGSSEVHALSPDRQYMDHNIQSAPDYNGGPVLDMNGQVVGVMLCSGIDTHFIAKTADLRDFIQKGLAYETQDRRNRYSFEGKNRLGVVLRCDDTGYHVLKFTDNNNETELRVDDQITHIDVSPLQTISQLTAALNGLASGAGLPLTVLRVGQSDPIQVVVRPRPLNYSIF</sequence>
<dbReference type="Gene3D" id="2.30.42.10">
    <property type="match status" value="2"/>
</dbReference>
<dbReference type="InterPro" id="IPR036034">
    <property type="entry name" value="PDZ_sf"/>
</dbReference>
<dbReference type="EMBL" id="CAJPIZ010000891">
    <property type="protein sequence ID" value="CAG2102467.1"/>
    <property type="molecule type" value="Genomic_DNA"/>
</dbReference>
<dbReference type="SUPFAM" id="SSF50494">
    <property type="entry name" value="Trypsin-like serine proteases"/>
    <property type="match status" value="4"/>
</dbReference>
<dbReference type="SUPFAM" id="SSF50156">
    <property type="entry name" value="PDZ domain-like"/>
    <property type="match status" value="2"/>
</dbReference>
<evidence type="ECO:0000313" key="2">
    <source>
        <dbReference type="Proteomes" id="UP000759131"/>
    </source>
</evidence>
<protein>
    <recommendedName>
        <fullName evidence="3">PDZ domain-containing protein</fullName>
    </recommendedName>
</protein>
<dbReference type="OrthoDB" id="4217619at2759"/>
<dbReference type="Pfam" id="PF13365">
    <property type="entry name" value="Trypsin_2"/>
    <property type="match status" value="4"/>
</dbReference>
<dbReference type="PANTHER" id="PTHR22939:SF129">
    <property type="entry name" value="SERINE PROTEASE HTRA2, MITOCHONDRIAL"/>
    <property type="match status" value="1"/>
</dbReference>
<keyword evidence="2" id="KW-1185">Reference proteome</keyword>
<dbReference type="Gene3D" id="2.30.42.60">
    <property type="match status" value="1"/>
</dbReference>
<dbReference type="Proteomes" id="UP000759131">
    <property type="component" value="Unassembled WGS sequence"/>
</dbReference>
<dbReference type="InterPro" id="IPR009003">
    <property type="entry name" value="Peptidase_S1_PA"/>
</dbReference>
<evidence type="ECO:0008006" key="3">
    <source>
        <dbReference type="Google" id="ProtNLM"/>
    </source>
</evidence>
<gene>
    <name evidence="1" type="ORF">OSB1V03_LOCUS2506</name>
</gene>
<proteinExistence type="predicted"/>
<dbReference type="EMBL" id="OC855466">
    <property type="protein sequence ID" value="CAD7622037.1"/>
    <property type="molecule type" value="Genomic_DNA"/>
</dbReference>
<evidence type="ECO:0000313" key="1">
    <source>
        <dbReference type="EMBL" id="CAD7622037.1"/>
    </source>
</evidence>
<name>A0A7R9KF84_9ACAR</name>
<dbReference type="PANTHER" id="PTHR22939">
    <property type="entry name" value="SERINE PROTEASE FAMILY S1C HTRA-RELATED"/>
    <property type="match status" value="1"/>
</dbReference>
<dbReference type="Gene3D" id="2.40.10.120">
    <property type="match status" value="4"/>
</dbReference>